<dbReference type="EMBL" id="JMKI01000021">
    <property type="protein sequence ID" value="KEJ92685.1"/>
    <property type="molecule type" value="Genomic_DNA"/>
</dbReference>
<dbReference type="AlphaFoldDB" id="A0A073ISZ4"/>
<evidence type="ECO:0000256" key="4">
    <source>
        <dbReference type="ARBA" id="ARBA00022723"/>
    </source>
</evidence>
<feature type="binding site" evidence="10">
    <location>
        <position position="13"/>
    </location>
    <ligand>
        <name>Zn(2+)</name>
        <dbReference type="ChEBI" id="CHEBI:29105"/>
    </ligand>
</feature>
<dbReference type="RefSeq" id="WP_037975374.1">
    <property type="nucleotide sequence ID" value="NZ_JAXDSK010000043.1"/>
</dbReference>
<protein>
    <recommendedName>
        <fullName evidence="3 8">6-carboxy-5,6,7,8-tetrahydropterin synthase</fullName>
        <ecNumber evidence="8">4.-.-.-</ecNumber>
    </recommendedName>
</protein>
<comment type="cofactor">
    <cofactor evidence="8 10">
        <name>Zn(2+)</name>
        <dbReference type="ChEBI" id="CHEBI:29105"/>
    </cofactor>
    <text evidence="8 10">Binds 1 zinc ion per subunit.</text>
</comment>
<feature type="active site" description="Charge relay system" evidence="9">
    <location>
        <position position="107"/>
    </location>
</feature>
<dbReference type="PIRSF" id="PIRSF006113">
    <property type="entry name" value="PTP_synth"/>
    <property type="match status" value="1"/>
</dbReference>
<comment type="pathway">
    <text evidence="1 8">Purine metabolism; 7-cyano-7-deazaguanine biosynthesis.</text>
</comment>
<dbReference type="UniPathway" id="UPA00391"/>
<keyword evidence="4 8" id="KW-0479">Metal-binding</keyword>
<dbReference type="GO" id="GO:0070497">
    <property type="term" value="F:6-carboxytetrahydropterin synthase activity"/>
    <property type="evidence" value="ECO:0007669"/>
    <property type="project" value="UniProtKB-EC"/>
</dbReference>
<name>A0A073ISZ4_9BACT</name>
<dbReference type="SUPFAM" id="SSF55620">
    <property type="entry name" value="Tetrahydrobiopterin biosynthesis enzymes-like"/>
    <property type="match status" value="1"/>
</dbReference>
<evidence type="ECO:0000256" key="7">
    <source>
        <dbReference type="ARBA" id="ARBA00048807"/>
    </source>
</evidence>
<dbReference type="EC" id="4.-.-.-" evidence="8"/>
<dbReference type="GO" id="GO:0008616">
    <property type="term" value="P:tRNA queuosine(34) biosynthetic process"/>
    <property type="evidence" value="ECO:0007669"/>
    <property type="project" value="UniProtKB-KW"/>
</dbReference>
<dbReference type="InterPro" id="IPR007115">
    <property type="entry name" value="6-PTP_synth/QueD"/>
</dbReference>
<comment type="similarity">
    <text evidence="2 8">Belongs to the PTPS family. QueD subfamily.</text>
</comment>
<dbReference type="GeneID" id="90983266"/>
<dbReference type="STRING" id="2754.EH55_02695"/>
<evidence type="ECO:0000256" key="10">
    <source>
        <dbReference type="PIRSR" id="PIRSR006113-2"/>
    </source>
</evidence>
<reference evidence="11 12" key="1">
    <citation type="submission" date="2014-04" db="EMBL/GenBank/DDBJ databases">
        <title>Draft Genome Sequence of Synergistes jonesii.</title>
        <authorList>
            <person name="Coil D.A."/>
            <person name="Eisen J.A."/>
            <person name="Holland-Moritz H.E."/>
        </authorList>
    </citation>
    <scope>NUCLEOTIDE SEQUENCE [LARGE SCALE GENOMIC DNA]</scope>
    <source>
        <strain evidence="11 12">78-1</strain>
    </source>
</reference>
<evidence type="ECO:0000313" key="12">
    <source>
        <dbReference type="Proteomes" id="UP000027665"/>
    </source>
</evidence>
<evidence type="ECO:0000256" key="2">
    <source>
        <dbReference type="ARBA" id="ARBA00008900"/>
    </source>
</evidence>
<keyword evidence="12" id="KW-1185">Reference proteome</keyword>
<evidence type="ECO:0000256" key="6">
    <source>
        <dbReference type="ARBA" id="ARBA00023239"/>
    </source>
</evidence>
<feature type="binding site" evidence="10">
    <location>
        <position position="28"/>
    </location>
    <ligand>
        <name>Zn(2+)</name>
        <dbReference type="ChEBI" id="CHEBI:29105"/>
    </ligand>
</feature>
<dbReference type="GO" id="GO:0046872">
    <property type="term" value="F:metal ion binding"/>
    <property type="evidence" value="ECO:0007669"/>
    <property type="project" value="UniProtKB-KW"/>
</dbReference>
<evidence type="ECO:0000256" key="5">
    <source>
        <dbReference type="ARBA" id="ARBA00022833"/>
    </source>
</evidence>
<keyword evidence="5 8" id="KW-0862">Zinc</keyword>
<dbReference type="Pfam" id="PF01242">
    <property type="entry name" value="PTPS"/>
    <property type="match status" value="1"/>
</dbReference>
<gene>
    <name evidence="11" type="ORF">EH55_02695</name>
</gene>
<feature type="binding site" evidence="10">
    <location>
        <position position="26"/>
    </location>
    <ligand>
        <name>Zn(2+)</name>
        <dbReference type="ChEBI" id="CHEBI:29105"/>
    </ligand>
</feature>
<dbReference type="PANTHER" id="PTHR12589:SF7">
    <property type="entry name" value="6-PYRUVOYL TETRAHYDROBIOPTERIN SYNTHASE"/>
    <property type="match status" value="1"/>
</dbReference>
<evidence type="ECO:0000256" key="8">
    <source>
        <dbReference type="PIRNR" id="PIRNR006113"/>
    </source>
</evidence>
<evidence type="ECO:0000256" key="9">
    <source>
        <dbReference type="PIRSR" id="PIRSR006113-1"/>
    </source>
</evidence>
<dbReference type="Proteomes" id="UP000027665">
    <property type="component" value="Unassembled WGS sequence"/>
</dbReference>
<comment type="catalytic activity">
    <reaction evidence="7 8">
        <text>7,8-dihydroneopterin 3'-triphosphate + H2O = 6-carboxy-5,6,7,8-tetrahydropterin + triphosphate + acetaldehyde + 2 H(+)</text>
        <dbReference type="Rhea" id="RHEA:27966"/>
        <dbReference type="ChEBI" id="CHEBI:15343"/>
        <dbReference type="ChEBI" id="CHEBI:15377"/>
        <dbReference type="ChEBI" id="CHEBI:15378"/>
        <dbReference type="ChEBI" id="CHEBI:18036"/>
        <dbReference type="ChEBI" id="CHEBI:58462"/>
        <dbReference type="ChEBI" id="CHEBI:61032"/>
        <dbReference type="EC" id="4.1.2.50"/>
    </reaction>
</comment>
<keyword evidence="6 8" id="KW-0456">Lyase</keyword>
<dbReference type="NCBIfam" id="TIGR03367">
    <property type="entry name" value="queuosine_QueD"/>
    <property type="match status" value="1"/>
</dbReference>
<accession>A0A073ISZ4</accession>
<dbReference type="Gene3D" id="3.30.479.10">
    <property type="entry name" value="6-pyruvoyl tetrahydropterin synthase/QueD"/>
    <property type="match status" value="1"/>
</dbReference>
<sequence length="123" mass="14149">MLLCRDFKFDAAHNLIHYHGKCERLHGHTYHLRVTLEGAPDAEGMICDFAELKKIVGELVLSKLDHSYINDILPQPTAEYISMWIFRALDGALVRENCRLSEVCLWETEGSFVVCRREDVKDA</sequence>
<dbReference type="PANTHER" id="PTHR12589">
    <property type="entry name" value="PYRUVOYL TETRAHYDROBIOPTERIN SYNTHASE"/>
    <property type="match status" value="1"/>
</dbReference>
<evidence type="ECO:0000256" key="3">
    <source>
        <dbReference type="ARBA" id="ARBA00018141"/>
    </source>
</evidence>
<dbReference type="PATRIC" id="fig|2754.20.peg.691"/>
<dbReference type="OrthoDB" id="9804698at2"/>
<feature type="active site" description="Charge relay system" evidence="9">
    <location>
        <position position="66"/>
    </location>
</feature>
<keyword evidence="8" id="KW-0671">Queuosine biosynthesis</keyword>
<dbReference type="InterPro" id="IPR038418">
    <property type="entry name" value="6-PTP_synth/QueD_sf"/>
</dbReference>
<evidence type="ECO:0000313" key="11">
    <source>
        <dbReference type="EMBL" id="KEJ92685.1"/>
    </source>
</evidence>
<feature type="active site" description="Proton acceptor" evidence="9">
    <location>
        <position position="22"/>
    </location>
</feature>
<proteinExistence type="inferred from homology"/>
<organism evidence="11 12">
    <name type="scientific">Synergistes jonesii</name>
    <dbReference type="NCBI Taxonomy" id="2754"/>
    <lineage>
        <taxon>Bacteria</taxon>
        <taxon>Thermotogati</taxon>
        <taxon>Synergistota</taxon>
        <taxon>Synergistia</taxon>
        <taxon>Synergistales</taxon>
        <taxon>Synergistaceae</taxon>
        <taxon>Synergistes</taxon>
    </lineage>
</organism>
<evidence type="ECO:0000256" key="1">
    <source>
        <dbReference type="ARBA" id="ARBA00005061"/>
    </source>
</evidence>
<dbReference type="eggNOG" id="COG0720">
    <property type="taxonomic scope" value="Bacteria"/>
</dbReference>
<comment type="caution">
    <text evidence="11">The sequence shown here is derived from an EMBL/GenBank/DDBJ whole genome shotgun (WGS) entry which is preliminary data.</text>
</comment>